<dbReference type="HOGENOM" id="CLU_099094_1_0_1"/>
<dbReference type="EMBL" id="KN834838">
    <property type="protein sequence ID" value="KIK52730.1"/>
    <property type="molecule type" value="Genomic_DNA"/>
</dbReference>
<proteinExistence type="predicted"/>
<feature type="non-terminal residue" evidence="2">
    <location>
        <position position="1"/>
    </location>
</feature>
<accession>A0A0D0AQW1</accession>
<feature type="signal peptide" evidence="1">
    <location>
        <begin position="1"/>
        <end position="21"/>
    </location>
</feature>
<reference evidence="2 3" key="1">
    <citation type="submission" date="2014-04" db="EMBL/GenBank/DDBJ databases">
        <title>Evolutionary Origins and Diversification of the Mycorrhizal Mutualists.</title>
        <authorList>
            <consortium name="DOE Joint Genome Institute"/>
            <consortium name="Mycorrhizal Genomics Consortium"/>
            <person name="Kohler A."/>
            <person name="Kuo A."/>
            <person name="Nagy L.G."/>
            <person name="Floudas D."/>
            <person name="Copeland A."/>
            <person name="Barry K.W."/>
            <person name="Cichocki N."/>
            <person name="Veneault-Fourrey C."/>
            <person name="LaButti K."/>
            <person name="Lindquist E.A."/>
            <person name="Lipzen A."/>
            <person name="Lundell T."/>
            <person name="Morin E."/>
            <person name="Murat C."/>
            <person name="Riley R."/>
            <person name="Ohm R."/>
            <person name="Sun H."/>
            <person name="Tunlid A."/>
            <person name="Henrissat B."/>
            <person name="Grigoriev I.V."/>
            <person name="Hibbett D.S."/>
            <person name="Martin F."/>
        </authorList>
    </citation>
    <scope>NUCLEOTIDE SEQUENCE [LARGE SCALE GENOMIC DNA]</scope>
    <source>
        <strain evidence="2 3">FD-317 M1</strain>
    </source>
</reference>
<dbReference type="Proteomes" id="UP000053593">
    <property type="component" value="Unassembled WGS sequence"/>
</dbReference>
<evidence type="ECO:0000313" key="2">
    <source>
        <dbReference type="EMBL" id="KIK52730.1"/>
    </source>
</evidence>
<keyword evidence="1" id="KW-0732">Signal</keyword>
<dbReference type="OrthoDB" id="2576580at2759"/>
<gene>
    <name evidence="2" type="ORF">GYMLUDRAFT_103742</name>
</gene>
<evidence type="ECO:0000256" key="1">
    <source>
        <dbReference type="SAM" id="SignalP"/>
    </source>
</evidence>
<keyword evidence="3" id="KW-1185">Reference proteome</keyword>
<protein>
    <submittedName>
        <fullName evidence="2">Uncharacterized protein</fullName>
    </submittedName>
</protein>
<evidence type="ECO:0000313" key="3">
    <source>
        <dbReference type="Proteomes" id="UP000053593"/>
    </source>
</evidence>
<name>A0A0D0AQW1_9AGAR</name>
<feature type="chain" id="PRO_5002207317" evidence="1">
    <location>
        <begin position="22"/>
        <end position="137"/>
    </location>
</feature>
<organism evidence="2 3">
    <name type="scientific">Collybiopsis luxurians FD-317 M1</name>
    <dbReference type="NCBI Taxonomy" id="944289"/>
    <lineage>
        <taxon>Eukaryota</taxon>
        <taxon>Fungi</taxon>
        <taxon>Dikarya</taxon>
        <taxon>Basidiomycota</taxon>
        <taxon>Agaricomycotina</taxon>
        <taxon>Agaricomycetes</taxon>
        <taxon>Agaricomycetidae</taxon>
        <taxon>Agaricales</taxon>
        <taxon>Marasmiineae</taxon>
        <taxon>Omphalotaceae</taxon>
        <taxon>Collybiopsis</taxon>
        <taxon>Collybiopsis luxurians</taxon>
    </lineage>
</organism>
<dbReference type="AlphaFoldDB" id="A0A0D0AQW1"/>
<sequence>MLFRTPFVLAAAASALTAVSAQLKVLSPGGPDLWWVADSENLLVWNCNESQVQSFTVLVNNPSLEAPLAIIADQPNFVCSLIVTKDQISPLSVGNGYTVELANPLNNTDVYAQSLPFEIKPAGSPYPTTTVSPAAAT</sequence>